<feature type="compositionally biased region" description="Low complexity" evidence="5">
    <location>
        <begin position="257"/>
        <end position="275"/>
    </location>
</feature>
<feature type="compositionally biased region" description="Polar residues" evidence="5">
    <location>
        <begin position="377"/>
        <end position="398"/>
    </location>
</feature>
<dbReference type="Gene3D" id="3.90.190.10">
    <property type="entry name" value="Protein tyrosine phosphatase superfamily"/>
    <property type="match status" value="1"/>
</dbReference>
<dbReference type="EMBL" id="RSCD01000017">
    <property type="protein sequence ID" value="RSH87406.1"/>
    <property type="molecule type" value="Genomic_DNA"/>
</dbReference>
<feature type="region of interest" description="Disordered" evidence="5">
    <location>
        <begin position="346"/>
        <end position="471"/>
    </location>
</feature>
<dbReference type="InterPro" id="IPR029021">
    <property type="entry name" value="Prot-tyrosine_phosphatase-like"/>
</dbReference>
<dbReference type="EC" id="3.1.3.48" evidence="1"/>
<dbReference type="SUPFAM" id="SSF48371">
    <property type="entry name" value="ARM repeat"/>
    <property type="match status" value="1"/>
</dbReference>
<evidence type="ECO:0000313" key="6">
    <source>
        <dbReference type="EMBL" id="RSH87406.1"/>
    </source>
</evidence>
<gene>
    <name evidence="6" type="ORF">EHS25_003316</name>
</gene>
<dbReference type="PANTHER" id="PTHR31126">
    <property type="entry name" value="TYROSINE-PROTEIN PHOSPHATASE"/>
    <property type="match status" value="1"/>
</dbReference>
<feature type="compositionally biased region" description="Basic and acidic residues" evidence="5">
    <location>
        <begin position="213"/>
        <end position="256"/>
    </location>
</feature>
<reference evidence="6 7" key="1">
    <citation type="submission" date="2018-11" db="EMBL/GenBank/DDBJ databases">
        <title>Genome sequence of Saitozyma podzolica DSM 27192.</title>
        <authorList>
            <person name="Aliyu H."/>
            <person name="Gorte O."/>
            <person name="Ochsenreither K."/>
        </authorList>
    </citation>
    <scope>NUCLEOTIDE SEQUENCE [LARGE SCALE GENOMIC DNA]</scope>
    <source>
        <strain evidence="6 7">DSM 27192</strain>
    </source>
</reference>
<keyword evidence="7" id="KW-1185">Reference proteome</keyword>
<keyword evidence="2" id="KW-0378">Hydrolase</keyword>
<dbReference type="PANTHER" id="PTHR31126:SF8">
    <property type="entry name" value="TYROSINE-PROTEIN PHOSPHATASE OCA1-RELATED"/>
    <property type="match status" value="1"/>
</dbReference>
<proteinExistence type="predicted"/>
<feature type="region of interest" description="Disordered" evidence="5">
    <location>
        <begin position="206"/>
        <end position="323"/>
    </location>
</feature>
<evidence type="ECO:0000256" key="4">
    <source>
        <dbReference type="ARBA" id="ARBA00039934"/>
    </source>
</evidence>
<dbReference type="OrthoDB" id="6375174at2759"/>
<feature type="compositionally biased region" description="Acidic residues" evidence="5">
    <location>
        <begin position="406"/>
        <end position="455"/>
    </location>
</feature>
<dbReference type="SUPFAM" id="SSF52799">
    <property type="entry name" value="(Phosphotyrosine protein) phosphatases II"/>
    <property type="match status" value="1"/>
</dbReference>
<dbReference type="STRING" id="1890683.A0A427Y8H3"/>
<dbReference type="GO" id="GO:0004725">
    <property type="term" value="F:protein tyrosine phosphatase activity"/>
    <property type="evidence" value="ECO:0007669"/>
    <property type="project" value="UniProtKB-EC"/>
</dbReference>
<sequence>MLTPPYHFSIVASSLLPSTHDASSTDTSRPSETLYRGSIPAARNLPFLKRLGLRTIVLLRKKPLKEHDVLLRWAKRHGVEVRWVKAEGMGEENLGMGRIEVGEVLKVLLDTMAYPMYVADVDGISHTTLAVAALRKLQGWHMTSIIDEIFRQVLPRPFEPDHEDLPLVPFITSYLTSGPSSEALVLPLPPYPSWLWPAPAAPLNSLSRTSTTVRERERDRDRETRDKDKDRDRGDRSDRIERDREKDRDRNDREKTNSGTSSTPTSTSLPFSHPLTSRKHPTMRLVFPPVSLQAPPSTLSRVPSRRDKTLSPTQTVSSPPNDTGLMGTAASLLSGLAGVVVGGAVNATEGAGGEGARGPRTVNFGSGTSNGIGNGRGQTVSSGSNSPEKLSRVTTISSGIPVPPGLEEEEEGPEETIESEEEDEEEEEDEDEYGEEDEDEDEDEDEEEEEEDDELQPTSLHISALDLAGYG</sequence>
<dbReference type="Pfam" id="PF03162">
    <property type="entry name" value="Y_phosphatase2"/>
    <property type="match status" value="1"/>
</dbReference>
<dbReference type="InterPro" id="IPR004861">
    <property type="entry name" value="Siw14-like"/>
</dbReference>
<protein>
    <recommendedName>
        <fullName evidence="4">Putative tyrosine-protein phosphatase OCA1</fullName>
        <ecNumber evidence="1">3.1.3.48</ecNumber>
    </recommendedName>
</protein>
<dbReference type="AlphaFoldDB" id="A0A427Y8H3"/>
<name>A0A427Y8H3_9TREE</name>
<evidence type="ECO:0000256" key="2">
    <source>
        <dbReference type="ARBA" id="ARBA00022801"/>
    </source>
</evidence>
<evidence type="ECO:0000313" key="7">
    <source>
        <dbReference type="Proteomes" id="UP000279259"/>
    </source>
</evidence>
<evidence type="ECO:0000256" key="1">
    <source>
        <dbReference type="ARBA" id="ARBA00013064"/>
    </source>
</evidence>
<evidence type="ECO:0000256" key="3">
    <source>
        <dbReference type="ARBA" id="ARBA00022912"/>
    </source>
</evidence>
<dbReference type="Proteomes" id="UP000279259">
    <property type="component" value="Unassembled WGS sequence"/>
</dbReference>
<evidence type="ECO:0000256" key="5">
    <source>
        <dbReference type="SAM" id="MobiDB-lite"/>
    </source>
</evidence>
<keyword evidence="3" id="KW-0904">Protein phosphatase</keyword>
<dbReference type="InterPro" id="IPR016024">
    <property type="entry name" value="ARM-type_fold"/>
</dbReference>
<organism evidence="6 7">
    <name type="scientific">Saitozyma podzolica</name>
    <dbReference type="NCBI Taxonomy" id="1890683"/>
    <lineage>
        <taxon>Eukaryota</taxon>
        <taxon>Fungi</taxon>
        <taxon>Dikarya</taxon>
        <taxon>Basidiomycota</taxon>
        <taxon>Agaricomycotina</taxon>
        <taxon>Tremellomycetes</taxon>
        <taxon>Tremellales</taxon>
        <taxon>Trimorphomycetaceae</taxon>
        <taxon>Saitozyma</taxon>
    </lineage>
</organism>
<comment type="caution">
    <text evidence="6">The sequence shown here is derived from an EMBL/GenBank/DDBJ whole genome shotgun (WGS) entry which is preliminary data.</text>
</comment>
<feature type="compositionally biased region" description="Polar residues" evidence="5">
    <location>
        <begin position="310"/>
        <end position="321"/>
    </location>
</feature>
<accession>A0A427Y8H3</accession>